<dbReference type="InterPro" id="IPR033227">
    <property type="entry name" value="CAPS"/>
</dbReference>
<keyword evidence="16" id="KW-1185">Reference proteome</keyword>
<dbReference type="Gene3D" id="2.60.40.150">
    <property type="entry name" value="C2 domain"/>
    <property type="match status" value="1"/>
</dbReference>
<dbReference type="InterPro" id="IPR001849">
    <property type="entry name" value="PH_domain"/>
</dbReference>
<evidence type="ECO:0000259" key="15">
    <source>
        <dbReference type="PROSITE" id="PS51258"/>
    </source>
</evidence>
<dbReference type="GO" id="GO:1990504">
    <property type="term" value="P:dense core granule exocytosis"/>
    <property type="evidence" value="ECO:0007669"/>
    <property type="project" value="InterPro"/>
</dbReference>
<dbReference type="Proteomes" id="UP000887560">
    <property type="component" value="Unplaced"/>
</dbReference>
<evidence type="ECO:0000256" key="9">
    <source>
        <dbReference type="ARBA" id="ARBA00023136"/>
    </source>
</evidence>
<evidence type="ECO:0000256" key="12">
    <source>
        <dbReference type="SAM" id="MobiDB-lite"/>
    </source>
</evidence>
<evidence type="ECO:0000256" key="6">
    <source>
        <dbReference type="ARBA" id="ARBA00022927"/>
    </source>
</evidence>
<keyword evidence="7" id="KW-0770">Synapse</keyword>
<evidence type="ECO:0000256" key="2">
    <source>
        <dbReference type="ARBA" id="ARBA00022448"/>
    </source>
</evidence>
<feature type="compositionally biased region" description="Polar residues" evidence="12">
    <location>
        <begin position="62"/>
        <end position="95"/>
    </location>
</feature>
<feature type="compositionally biased region" description="Acidic residues" evidence="12">
    <location>
        <begin position="157"/>
        <end position="168"/>
    </location>
</feature>
<dbReference type="WBParaSite" id="scf7180000419376.g3717">
    <property type="protein sequence ID" value="scf7180000419376.g3717"/>
    <property type="gene ID" value="scf7180000419376.g3717"/>
</dbReference>
<dbReference type="Pfam" id="PF06292">
    <property type="entry name" value="MUN"/>
    <property type="match status" value="2"/>
</dbReference>
<evidence type="ECO:0000313" key="17">
    <source>
        <dbReference type="WBParaSite" id="scf7180000419376.g3717"/>
    </source>
</evidence>
<dbReference type="GO" id="GO:0098793">
    <property type="term" value="C:presynapse"/>
    <property type="evidence" value="ECO:0007669"/>
    <property type="project" value="GOC"/>
</dbReference>
<dbReference type="InterPro" id="IPR010439">
    <property type="entry name" value="MUN_dom"/>
</dbReference>
<sequence>MLGASSSSEEEDDFVANDNASEITSGVGGQFRTIQQNHFINQQQQQYSGGLRTASPAFRTESPASSDQSSFATSIRRSESSNVGRRTTGGSTPQPKGSFRAGGVSALGRPTTPRKQGSFRSTHGRSVLGGREGFGGGGGPDSAYSPAFGHQSSQDLFTDEEDLGEGEDEPHILNGGSGMLTKEEEERLKAEEEEEDRKRIKDRFNGFLKGDIQIPADEAFTKAIESYFEVFLKSERVAKVVQAGGFAANDFREVFRCNVERRIRSLPEIDGLSKDTVLASWMAKFDLIMKCDDDTVQTKQNRGRLRGANQVIADVIMSKEQLYDMFQQILKVKKFEHQIIYNALQLDNPDEQAAAIRREVATREETLRDIPRLKRVMPKFVVKDMDTLFIDEVRQSINLLISNLESVPVAPRQTLGRKKEKNKSSSLKRRTSAMSLSKNGEGDDEVHLSKNDVVLSFNMEVVVMEVQGLKSLQPNRVVYCTMEVDGCPKLQTDHAEASKPSWDTQGDFCTKHPLPTIKVKLYAEVKNIVAFEDKELGKVVIQPTPNCSRQPEWYKMTVPKNSSDKNLGIRIAIRVEKPPNLKTCGYCYGIGRVAWKKWKRRYREKKSEPTEFVQLDGFTIDYVPEPDPELYNQGGKYFFTAIREGDELKFATDDENERNLWVQALYRATGQAYKPVPPKQSVLASKTQGLQDKASKHGLDELIQADPVQMAHDHLFAKLQSMALDYRLNDPICSLGWFSPGQVFVLDEYCARYMVRGCHRHVSLLNDLLNKADDGHLIEPTLIHYSFAFCASHVHGNRPDGVGTVTLEEKEHFQEVKERLKVLLEKQITNFRYCFPFGRPEGALKGTLSLLERVLMKDVVSPVPPEEVRSVIKKCLEEAALINYTRICNEAKIEQRMGVDISPQQRIEDMIRITELCIDLLKENEEHHGEAFAWFSDLLVDHSEIFWTLYSVDLDAALKMQPPDSWDAFPLFQLLNDYLCTDPNLRMGPFHRNLVEQFEPMVKHYINLMENNGCSTSEDIYWKLDALHGFIQDLNWPAEIFAMELQGRMRSLSSEMISRCACW</sequence>
<dbReference type="PROSITE" id="PS50004">
    <property type="entry name" value="C2"/>
    <property type="match status" value="1"/>
</dbReference>
<dbReference type="GO" id="GO:0030659">
    <property type="term" value="C:cytoplasmic vesicle membrane"/>
    <property type="evidence" value="ECO:0007669"/>
    <property type="project" value="UniProtKB-SubCell"/>
</dbReference>
<feature type="compositionally biased region" description="Basic and acidic residues" evidence="12">
    <location>
        <begin position="181"/>
        <end position="196"/>
    </location>
</feature>
<reference evidence="17" key="1">
    <citation type="submission" date="2022-11" db="UniProtKB">
        <authorList>
            <consortium name="WormBaseParasite"/>
        </authorList>
    </citation>
    <scope>IDENTIFICATION</scope>
</reference>
<organism evidence="16 17">
    <name type="scientific">Meloidogyne floridensis</name>
    <dbReference type="NCBI Taxonomy" id="298350"/>
    <lineage>
        <taxon>Eukaryota</taxon>
        <taxon>Metazoa</taxon>
        <taxon>Ecdysozoa</taxon>
        <taxon>Nematoda</taxon>
        <taxon>Chromadorea</taxon>
        <taxon>Rhabditida</taxon>
        <taxon>Tylenchina</taxon>
        <taxon>Tylenchomorpha</taxon>
        <taxon>Tylenchoidea</taxon>
        <taxon>Meloidogynidae</taxon>
        <taxon>Meloidogyninae</taxon>
        <taxon>Meloidogyne</taxon>
    </lineage>
</organism>
<evidence type="ECO:0000256" key="10">
    <source>
        <dbReference type="ARBA" id="ARBA00023329"/>
    </source>
</evidence>
<keyword evidence="8" id="KW-0446">Lipid-binding</keyword>
<feature type="domain" description="C2" evidence="14">
    <location>
        <begin position="440"/>
        <end position="554"/>
    </location>
</feature>
<dbReference type="GO" id="GO:0008289">
    <property type="term" value="F:lipid binding"/>
    <property type="evidence" value="ECO:0007669"/>
    <property type="project" value="UniProtKB-KW"/>
</dbReference>
<dbReference type="GO" id="GO:0046872">
    <property type="term" value="F:metal ion binding"/>
    <property type="evidence" value="ECO:0007669"/>
    <property type="project" value="UniProtKB-KW"/>
</dbReference>
<feature type="compositionally biased region" description="Gly residues" evidence="12">
    <location>
        <begin position="130"/>
        <end position="140"/>
    </location>
</feature>
<evidence type="ECO:0000256" key="11">
    <source>
        <dbReference type="ARBA" id="ARBA00034103"/>
    </source>
</evidence>
<keyword evidence="6" id="KW-0653">Protein transport</keyword>
<keyword evidence="2" id="KW-0813">Transport</keyword>
<keyword evidence="4" id="KW-0479">Metal-binding</keyword>
<evidence type="ECO:0000256" key="3">
    <source>
        <dbReference type="ARBA" id="ARBA00022483"/>
    </source>
</evidence>
<dbReference type="InterPro" id="IPR011993">
    <property type="entry name" value="PH-like_dom_sf"/>
</dbReference>
<dbReference type="GO" id="GO:0016079">
    <property type="term" value="P:synaptic vesicle exocytosis"/>
    <property type="evidence" value="ECO:0007669"/>
    <property type="project" value="InterPro"/>
</dbReference>
<feature type="region of interest" description="Disordered" evidence="12">
    <location>
        <begin position="1"/>
        <end position="196"/>
    </location>
</feature>
<dbReference type="Gene3D" id="2.30.29.30">
    <property type="entry name" value="Pleckstrin-homology domain (PH domain)/Phosphotyrosine-binding domain (PTB)"/>
    <property type="match status" value="1"/>
</dbReference>
<dbReference type="Pfam" id="PF25341">
    <property type="entry name" value="C2_CAPS"/>
    <property type="match status" value="1"/>
</dbReference>
<dbReference type="GO" id="GO:0015031">
    <property type="term" value="P:protein transport"/>
    <property type="evidence" value="ECO:0007669"/>
    <property type="project" value="UniProtKB-KW"/>
</dbReference>
<dbReference type="InterPro" id="IPR035892">
    <property type="entry name" value="C2_domain_sf"/>
</dbReference>
<evidence type="ECO:0000256" key="5">
    <source>
        <dbReference type="ARBA" id="ARBA00022837"/>
    </source>
</evidence>
<evidence type="ECO:0000256" key="1">
    <source>
        <dbReference type="ARBA" id="ARBA00004156"/>
    </source>
</evidence>
<keyword evidence="10" id="KW-0968">Cytoplasmic vesicle</keyword>
<feature type="compositionally biased region" description="Basic residues" evidence="12">
    <location>
        <begin position="415"/>
        <end position="431"/>
    </location>
</feature>
<evidence type="ECO:0000256" key="8">
    <source>
        <dbReference type="ARBA" id="ARBA00023121"/>
    </source>
</evidence>
<feature type="domain" description="MHD1" evidence="15">
    <location>
        <begin position="952"/>
        <end position="1063"/>
    </location>
</feature>
<dbReference type="SUPFAM" id="SSF50729">
    <property type="entry name" value="PH domain-like"/>
    <property type="match status" value="1"/>
</dbReference>
<evidence type="ECO:0000313" key="16">
    <source>
        <dbReference type="Proteomes" id="UP000887560"/>
    </source>
</evidence>
<dbReference type="SMART" id="SM01145">
    <property type="entry name" value="DUF1041"/>
    <property type="match status" value="1"/>
</dbReference>
<dbReference type="PROSITE" id="PS50003">
    <property type="entry name" value="PH_DOMAIN"/>
    <property type="match status" value="1"/>
</dbReference>
<keyword evidence="9" id="KW-0472">Membrane</keyword>
<dbReference type="AlphaFoldDB" id="A0A915NQS9"/>
<name>A0A915NQS9_9BILA</name>
<proteinExistence type="predicted"/>
<evidence type="ECO:0000259" key="14">
    <source>
        <dbReference type="PROSITE" id="PS50004"/>
    </source>
</evidence>
<keyword evidence="3" id="KW-0268">Exocytosis</keyword>
<accession>A0A915NQS9</accession>
<dbReference type="InterPro" id="IPR057457">
    <property type="entry name" value="CAPS_C2"/>
</dbReference>
<keyword evidence="5" id="KW-0106">Calcium</keyword>
<feature type="compositionally biased region" description="Low complexity" evidence="12">
    <location>
        <begin position="34"/>
        <end position="46"/>
    </location>
</feature>
<protein>
    <submittedName>
        <fullName evidence="17">Calcium-dependent secretion activator</fullName>
    </submittedName>
</protein>
<comment type="subcellular location">
    <subcellularLocation>
        <location evidence="1">Cytoplasmic vesicle membrane</location>
    </subcellularLocation>
    <subcellularLocation>
        <location evidence="11">Synapse</location>
    </subcellularLocation>
</comment>
<dbReference type="PANTHER" id="PTHR12166">
    <property type="entry name" value="CALCIUM-DEPENDENT SECRETION ACTIVATOR"/>
    <property type="match status" value="1"/>
</dbReference>
<dbReference type="SUPFAM" id="SSF49562">
    <property type="entry name" value="C2 domain (Calcium/lipid-binding domain, CaLB)"/>
    <property type="match status" value="1"/>
</dbReference>
<feature type="region of interest" description="Disordered" evidence="12">
    <location>
        <begin position="412"/>
        <end position="444"/>
    </location>
</feature>
<dbReference type="InterPro" id="IPR014770">
    <property type="entry name" value="Munc13_1"/>
</dbReference>
<dbReference type="PROSITE" id="PS51258">
    <property type="entry name" value="MHD1"/>
    <property type="match status" value="1"/>
</dbReference>
<evidence type="ECO:0000259" key="13">
    <source>
        <dbReference type="PROSITE" id="PS50003"/>
    </source>
</evidence>
<dbReference type="PANTHER" id="PTHR12166:SF8">
    <property type="entry name" value="CALCIUM-DEPENDENT SECRETION ACTIVATOR"/>
    <property type="match status" value="1"/>
</dbReference>
<evidence type="ECO:0000256" key="4">
    <source>
        <dbReference type="ARBA" id="ARBA00022723"/>
    </source>
</evidence>
<dbReference type="InterPro" id="IPR000008">
    <property type="entry name" value="C2_dom"/>
</dbReference>
<evidence type="ECO:0000256" key="7">
    <source>
        <dbReference type="ARBA" id="ARBA00023018"/>
    </source>
</evidence>
<feature type="domain" description="PH" evidence="13">
    <location>
        <begin position="598"/>
        <end position="670"/>
    </location>
</feature>